<feature type="non-terminal residue" evidence="2">
    <location>
        <position position="1"/>
    </location>
</feature>
<evidence type="ECO:0000313" key="2">
    <source>
        <dbReference type="EMBL" id="GAG29318.1"/>
    </source>
</evidence>
<protein>
    <submittedName>
        <fullName evidence="2">Uncharacterized protein</fullName>
    </submittedName>
</protein>
<sequence>LLDQLREMSYLDGKTAAQVFERIINEGINPLHQALQQRDQALQQMYKEHTTLRNSMGAQSTKAAESDLSQRFSKMREEHGLPDEDWANVYLQDVWYSHEGDGLGNEYPALVRDRLEAVRKGLREMDRKTAATARATPFPARGGEVSITDGKTGGYKTPQDRADELWPMLNPGQTE</sequence>
<proteinExistence type="predicted"/>
<organism evidence="2">
    <name type="scientific">marine sediment metagenome</name>
    <dbReference type="NCBI Taxonomy" id="412755"/>
    <lineage>
        <taxon>unclassified sequences</taxon>
        <taxon>metagenomes</taxon>
        <taxon>ecological metagenomes</taxon>
    </lineage>
</organism>
<dbReference type="AlphaFoldDB" id="X0WXZ9"/>
<reference evidence="2" key="1">
    <citation type="journal article" date="2014" name="Front. Microbiol.">
        <title>High frequency of phylogenetically diverse reductive dehalogenase-homologous genes in deep subseafloor sedimentary metagenomes.</title>
        <authorList>
            <person name="Kawai M."/>
            <person name="Futagami T."/>
            <person name="Toyoda A."/>
            <person name="Takaki Y."/>
            <person name="Nishi S."/>
            <person name="Hori S."/>
            <person name="Arai W."/>
            <person name="Tsubouchi T."/>
            <person name="Morono Y."/>
            <person name="Uchiyama I."/>
            <person name="Ito T."/>
            <person name="Fujiyama A."/>
            <person name="Inagaki F."/>
            <person name="Takami H."/>
        </authorList>
    </citation>
    <scope>NUCLEOTIDE SEQUENCE</scope>
    <source>
        <strain evidence="2">Expedition CK06-06</strain>
    </source>
</reference>
<evidence type="ECO:0000256" key="1">
    <source>
        <dbReference type="SAM" id="MobiDB-lite"/>
    </source>
</evidence>
<comment type="caution">
    <text evidence="2">The sequence shown here is derived from an EMBL/GenBank/DDBJ whole genome shotgun (WGS) entry which is preliminary data.</text>
</comment>
<dbReference type="EMBL" id="BARS01043764">
    <property type="protein sequence ID" value="GAG29318.1"/>
    <property type="molecule type" value="Genomic_DNA"/>
</dbReference>
<accession>X0WXZ9</accession>
<feature type="region of interest" description="Disordered" evidence="1">
    <location>
        <begin position="139"/>
        <end position="175"/>
    </location>
</feature>
<gene>
    <name evidence="2" type="ORF">S01H1_66209</name>
</gene>
<name>X0WXZ9_9ZZZZ</name>